<organism evidence="1 2">
    <name type="scientific">Bacillus thuringiensis</name>
    <dbReference type="NCBI Taxonomy" id="1428"/>
    <lineage>
        <taxon>Bacteria</taxon>
        <taxon>Bacillati</taxon>
        <taxon>Bacillota</taxon>
        <taxon>Bacilli</taxon>
        <taxon>Bacillales</taxon>
        <taxon>Bacillaceae</taxon>
        <taxon>Bacillus</taxon>
        <taxon>Bacillus cereus group</taxon>
    </lineage>
</organism>
<reference evidence="1 2" key="1">
    <citation type="submission" date="2017-09" db="EMBL/GenBank/DDBJ databases">
        <title>Large-scale bioinformatics analysis of Bacillus genomes uncovers conserved roles of natural products in bacterial physiology.</title>
        <authorList>
            <consortium name="Agbiome Team Llc"/>
            <person name="Bleich R.M."/>
            <person name="Grubbs K.J."/>
            <person name="Santa Maria K.C."/>
            <person name="Allen S.E."/>
            <person name="Farag S."/>
            <person name="Shank E.A."/>
            <person name="Bowers A."/>
        </authorList>
    </citation>
    <scope>NUCLEOTIDE SEQUENCE [LARGE SCALE GENOMIC DNA]</scope>
    <source>
        <strain evidence="1 2">AFS058004</strain>
    </source>
</reference>
<accession>A0A9X7C1T4</accession>
<gene>
    <name evidence="1" type="ORF">CN899_08120</name>
</gene>
<dbReference type="AlphaFoldDB" id="A0A9X7C1T4"/>
<dbReference type="RefSeq" id="WP_098866548.1">
    <property type="nucleotide sequence ID" value="NZ_NUFN01000007.1"/>
</dbReference>
<dbReference type="EMBL" id="NUFN01000007">
    <property type="protein sequence ID" value="PGH85792.1"/>
    <property type="molecule type" value="Genomic_DNA"/>
</dbReference>
<sequence length="112" mass="13029">MTQVNMQTVRNAKLFGDLLTHLEDVSILLVTQRDELLEKTHENNSDMYTTSAEEVIAMLERNQELECEFRNLLIAEVDRLHEETQTEALVFTNCRKKNKNAINDLERSGNYV</sequence>
<evidence type="ECO:0000313" key="1">
    <source>
        <dbReference type="EMBL" id="PGH85792.1"/>
    </source>
</evidence>
<protein>
    <submittedName>
        <fullName evidence="1">Uncharacterized protein</fullName>
    </submittedName>
</protein>
<dbReference type="Proteomes" id="UP000222944">
    <property type="component" value="Unassembled WGS sequence"/>
</dbReference>
<evidence type="ECO:0000313" key="2">
    <source>
        <dbReference type="Proteomes" id="UP000222944"/>
    </source>
</evidence>
<name>A0A9X7C1T4_BACTU</name>
<comment type="caution">
    <text evidence="1">The sequence shown here is derived from an EMBL/GenBank/DDBJ whole genome shotgun (WGS) entry which is preliminary data.</text>
</comment>
<proteinExistence type="predicted"/>